<evidence type="ECO:0000313" key="6">
    <source>
        <dbReference type="Proteomes" id="UP000001739"/>
    </source>
</evidence>
<dbReference type="Gene3D" id="1.10.260.40">
    <property type="entry name" value="lambda repressor-like DNA-binding domains"/>
    <property type="match status" value="1"/>
</dbReference>
<evidence type="ECO:0000256" key="3">
    <source>
        <dbReference type="ARBA" id="ARBA00023163"/>
    </source>
</evidence>
<evidence type="ECO:0000259" key="4">
    <source>
        <dbReference type="PROSITE" id="PS50932"/>
    </source>
</evidence>
<dbReference type="AlphaFoldDB" id="B2SZD4"/>
<dbReference type="CDD" id="cd01392">
    <property type="entry name" value="HTH_LacI"/>
    <property type="match status" value="1"/>
</dbReference>
<dbReference type="SMART" id="SM00354">
    <property type="entry name" value="HTH_LACI"/>
    <property type="match status" value="1"/>
</dbReference>
<dbReference type="InterPro" id="IPR028082">
    <property type="entry name" value="Peripla_BP_I"/>
</dbReference>
<dbReference type="Pfam" id="PF13377">
    <property type="entry name" value="Peripla_BP_3"/>
    <property type="match status" value="1"/>
</dbReference>
<keyword evidence="2" id="KW-0238">DNA-binding</keyword>
<dbReference type="Gene3D" id="3.40.50.2300">
    <property type="match status" value="2"/>
</dbReference>
<dbReference type="OrthoDB" id="8770688at2"/>
<protein>
    <submittedName>
        <fullName evidence="5">Transcriptional regulator, LacI family</fullName>
    </submittedName>
</protein>
<dbReference type="EMBL" id="CP001052">
    <property type="protein sequence ID" value="ACD14513.1"/>
    <property type="molecule type" value="Genomic_DNA"/>
</dbReference>
<keyword evidence="1" id="KW-0805">Transcription regulation</keyword>
<dbReference type="STRING" id="398527.Bphyt_0063"/>
<reference evidence="5 6" key="1">
    <citation type="journal article" date="2011" name="J. Bacteriol.">
        <title>Complete genome sequence of the plant growth-promoting endophyte Burkholderia phytofirmans strain PsJN.</title>
        <authorList>
            <person name="Weilharter A."/>
            <person name="Mitter B."/>
            <person name="Shin M.V."/>
            <person name="Chain P.S."/>
            <person name="Nowak J."/>
            <person name="Sessitsch A."/>
        </authorList>
    </citation>
    <scope>NUCLEOTIDE SEQUENCE [LARGE SCALE GENOMIC DNA]</scope>
    <source>
        <strain evidence="6">DSM 17436 / LMG 22146 / PsJN</strain>
    </source>
</reference>
<dbReference type="Pfam" id="PF00356">
    <property type="entry name" value="LacI"/>
    <property type="match status" value="1"/>
</dbReference>
<dbReference type="PROSITE" id="PS50932">
    <property type="entry name" value="HTH_LACI_2"/>
    <property type="match status" value="1"/>
</dbReference>
<dbReference type="RefSeq" id="WP_012431172.1">
    <property type="nucleotide sequence ID" value="NC_010681.1"/>
</dbReference>
<keyword evidence="3" id="KW-0804">Transcription</keyword>
<evidence type="ECO:0000256" key="2">
    <source>
        <dbReference type="ARBA" id="ARBA00023125"/>
    </source>
</evidence>
<dbReference type="HOGENOM" id="CLU_037628_6_3_4"/>
<dbReference type="CDD" id="cd01575">
    <property type="entry name" value="PBP1_GntR"/>
    <property type="match status" value="1"/>
</dbReference>
<dbReference type="SUPFAM" id="SSF47413">
    <property type="entry name" value="lambda repressor-like DNA-binding domains"/>
    <property type="match status" value="1"/>
</dbReference>
<dbReference type="SUPFAM" id="SSF53822">
    <property type="entry name" value="Periplasmic binding protein-like I"/>
    <property type="match status" value="1"/>
</dbReference>
<evidence type="ECO:0000313" key="5">
    <source>
        <dbReference type="EMBL" id="ACD14513.1"/>
    </source>
</evidence>
<name>B2SZD4_PARPJ</name>
<dbReference type="InterPro" id="IPR010982">
    <property type="entry name" value="Lambda_DNA-bd_dom_sf"/>
</dbReference>
<dbReference type="PANTHER" id="PTHR30146:SF33">
    <property type="entry name" value="TRANSCRIPTIONAL REGULATOR"/>
    <property type="match status" value="1"/>
</dbReference>
<organism evidence="5 6">
    <name type="scientific">Paraburkholderia phytofirmans (strain DSM 17436 / LMG 22146 / PsJN)</name>
    <name type="common">Burkholderia phytofirmans</name>
    <dbReference type="NCBI Taxonomy" id="398527"/>
    <lineage>
        <taxon>Bacteria</taxon>
        <taxon>Pseudomonadati</taxon>
        <taxon>Pseudomonadota</taxon>
        <taxon>Betaproteobacteria</taxon>
        <taxon>Burkholderiales</taxon>
        <taxon>Burkholderiaceae</taxon>
        <taxon>Paraburkholderia</taxon>
    </lineage>
</organism>
<feature type="domain" description="HTH lacI-type" evidence="4">
    <location>
        <begin position="16"/>
        <end position="70"/>
    </location>
</feature>
<gene>
    <name evidence="5" type="ordered locus">Bphyt_0063</name>
</gene>
<dbReference type="InterPro" id="IPR046335">
    <property type="entry name" value="LacI/GalR-like_sensor"/>
</dbReference>
<dbReference type="GO" id="GO:0003700">
    <property type="term" value="F:DNA-binding transcription factor activity"/>
    <property type="evidence" value="ECO:0007669"/>
    <property type="project" value="TreeGrafter"/>
</dbReference>
<dbReference type="GO" id="GO:0000976">
    <property type="term" value="F:transcription cis-regulatory region binding"/>
    <property type="evidence" value="ECO:0007669"/>
    <property type="project" value="TreeGrafter"/>
</dbReference>
<dbReference type="eggNOG" id="COG1609">
    <property type="taxonomic scope" value="Bacteria"/>
</dbReference>
<dbReference type="PANTHER" id="PTHR30146">
    <property type="entry name" value="LACI-RELATED TRANSCRIPTIONAL REPRESSOR"/>
    <property type="match status" value="1"/>
</dbReference>
<accession>B2SZD4</accession>
<dbReference type="KEGG" id="bpy:Bphyt_0063"/>
<dbReference type="Proteomes" id="UP000001739">
    <property type="component" value="Chromosome 1"/>
</dbReference>
<sequence length="343" mass="37514">MDHKINSSRSGAKKKATMQDVATLAGVAPMTVSNCYRVPDKVHPQTLARVLEAAAKLGYTRNRIAGNLASGRSQVVGVLVPSLENSNFIGMIQGLEDRLHQLDHQLMLAVTPTADRELDSIRTFIERRIDGVVLTDVQHSRDTVDLLRNARLPTVETWSLKGPFIDMGVGFSLYDAAFDMTNLMIEAGYRRIGFAGFTPASTERFLERQRGFEDALRRANLRHDVHAYTEQSEGFAGGRITLNALLREEPELDGVFCGTDILAAGMIFECMRRGWRVPGRIGIAGYGNYQIASEITPKLTTVATPGYEMGVAAAEMLVGRLVGAAPAPVIRDVGYRLISGASF</sequence>
<evidence type="ECO:0000256" key="1">
    <source>
        <dbReference type="ARBA" id="ARBA00023015"/>
    </source>
</evidence>
<dbReference type="InterPro" id="IPR000843">
    <property type="entry name" value="HTH_LacI"/>
</dbReference>
<proteinExistence type="predicted"/>